<keyword evidence="3" id="KW-1185">Reference proteome</keyword>
<evidence type="ECO:0000256" key="1">
    <source>
        <dbReference type="SAM" id="MobiDB-lite"/>
    </source>
</evidence>
<feature type="region of interest" description="Disordered" evidence="1">
    <location>
        <begin position="34"/>
        <end position="56"/>
    </location>
</feature>
<comment type="caution">
    <text evidence="2">The sequence shown here is derived from an EMBL/GenBank/DDBJ whole genome shotgun (WGS) entry which is preliminary data.</text>
</comment>
<accession>A0A498JNI0</accession>
<sequence>MEPEASELPKGLHEAFWELTGSGFHQNSKLSEFAREQSHNGRPTGKFSYEFPKTKL</sequence>
<name>A0A498JNI0_MALDO</name>
<dbReference type="Proteomes" id="UP000290289">
    <property type="component" value="Chromosome 6"/>
</dbReference>
<dbReference type="AlphaFoldDB" id="A0A498JNI0"/>
<protein>
    <submittedName>
        <fullName evidence="2">Uncharacterized protein</fullName>
    </submittedName>
</protein>
<gene>
    <name evidence="2" type="ORF">DVH24_007904</name>
</gene>
<dbReference type="EMBL" id="RDQH01000332">
    <property type="protein sequence ID" value="RXH95404.1"/>
    <property type="molecule type" value="Genomic_DNA"/>
</dbReference>
<reference evidence="2 3" key="1">
    <citation type="submission" date="2018-10" db="EMBL/GenBank/DDBJ databases">
        <title>A high-quality apple genome assembly.</title>
        <authorList>
            <person name="Hu J."/>
        </authorList>
    </citation>
    <scope>NUCLEOTIDE SEQUENCE [LARGE SCALE GENOMIC DNA]</scope>
    <source>
        <strain evidence="3">cv. HFTH1</strain>
        <tissue evidence="2">Young leaf</tissue>
    </source>
</reference>
<proteinExistence type="predicted"/>
<organism evidence="2 3">
    <name type="scientific">Malus domestica</name>
    <name type="common">Apple</name>
    <name type="synonym">Pyrus malus</name>
    <dbReference type="NCBI Taxonomy" id="3750"/>
    <lineage>
        <taxon>Eukaryota</taxon>
        <taxon>Viridiplantae</taxon>
        <taxon>Streptophyta</taxon>
        <taxon>Embryophyta</taxon>
        <taxon>Tracheophyta</taxon>
        <taxon>Spermatophyta</taxon>
        <taxon>Magnoliopsida</taxon>
        <taxon>eudicotyledons</taxon>
        <taxon>Gunneridae</taxon>
        <taxon>Pentapetalae</taxon>
        <taxon>rosids</taxon>
        <taxon>fabids</taxon>
        <taxon>Rosales</taxon>
        <taxon>Rosaceae</taxon>
        <taxon>Amygdaloideae</taxon>
        <taxon>Maleae</taxon>
        <taxon>Malus</taxon>
    </lineage>
</organism>
<evidence type="ECO:0000313" key="3">
    <source>
        <dbReference type="Proteomes" id="UP000290289"/>
    </source>
</evidence>
<evidence type="ECO:0000313" key="2">
    <source>
        <dbReference type="EMBL" id="RXH95404.1"/>
    </source>
</evidence>